<dbReference type="OrthoDB" id="2167285at2"/>
<gene>
    <name evidence="1" type="ORF">ETH01_23900</name>
</gene>
<evidence type="ECO:0008006" key="3">
    <source>
        <dbReference type="Google" id="ProtNLM"/>
    </source>
</evidence>
<accession>A0A510WG20</accession>
<dbReference type="RefSeq" id="WP_143139943.1">
    <property type="nucleotide sequence ID" value="NZ_BJUG01000017.1"/>
</dbReference>
<dbReference type="GeneID" id="77487159"/>
<evidence type="ECO:0000313" key="1">
    <source>
        <dbReference type="EMBL" id="GEK38103.1"/>
    </source>
</evidence>
<comment type="caution">
    <text evidence="1">The sequence shown here is derived from an EMBL/GenBank/DDBJ whole genome shotgun (WGS) entry which is preliminary data.</text>
</comment>
<proteinExistence type="predicted"/>
<dbReference type="AlphaFoldDB" id="A0A510WG20"/>
<dbReference type="Proteomes" id="UP000321361">
    <property type="component" value="Unassembled WGS sequence"/>
</dbReference>
<sequence>MENAKPRSMFGLLGTFSFSLTDLQKYQEFSKDKNPVHNTGVVFGIQLMARIEGLIERKLNLNVTGKYTYYFLEKVMVGEEISVYLSDNQQFEVWSFNKKIGEGVFEHE</sequence>
<name>A0A510WG20_ENTTH</name>
<reference evidence="1 2" key="1">
    <citation type="submission" date="2019-07" db="EMBL/GenBank/DDBJ databases">
        <title>Whole genome shotgun sequence of Enterococcus thailandicus NBRC 101867.</title>
        <authorList>
            <person name="Hosoyama A."/>
            <person name="Uohara A."/>
            <person name="Ohji S."/>
            <person name="Ichikawa N."/>
        </authorList>
    </citation>
    <scope>NUCLEOTIDE SEQUENCE [LARGE SCALE GENOMIC DNA]</scope>
    <source>
        <strain evidence="1 2">NBRC 101867</strain>
    </source>
</reference>
<dbReference type="EMBL" id="BJUG01000017">
    <property type="protein sequence ID" value="GEK38103.1"/>
    <property type="molecule type" value="Genomic_DNA"/>
</dbReference>
<evidence type="ECO:0000313" key="2">
    <source>
        <dbReference type="Proteomes" id="UP000321361"/>
    </source>
</evidence>
<organism evidence="1 2">
    <name type="scientific">Enterococcus thailandicus</name>
    <dbReference type="NCBI Taxonomy" id="417368"/>
    <lineage>
        <taxon>Bacteria</taxon>
        <taxon>Bacillati</taxon>
        <taxon>Bacillota</taxon>
        <taxon>Bacilli</taxon>
        <taxon>Lactobacillales</taxon>
        <taxon>Enterococcaceae</taxon>
        <taxon>Enterococcus</taxon>
    </lineage>
</organism>
<protein>
    <recommendedName>
        <fullName evidence="3">MaoC-like domain-containing protein</fullName>
    </recommendedName>
</protein>